<feature type="region of interest" description="Disordered" evidence="1">
    <location>
        <begin position="593"/>
        <end position="639"/>
    </location>
</feature>
<sequence>MRFWNDVEIPKGPAHARLGGRPKSGIGPSFEPPDQSDEPRRVPEFQAADQMTDFNDTNSIMRGNMSVQSDPNRQLAARNAASMAMRSSFSDADRRMARNQEQQKAARDEYLLNLFRRADQNCTHQVEPAQQDAWGGQGPGMTGRSPQQLVGQAPARPSSNLPGYLAHGPLPVHGNPSSAGSQEPHKVDAAGSGAIQSMLPSAGSVLNPAKVKSKIGKQTYAAVRQKILEHMEAFVENIYDLHRLTRRQHHLESICDNKEAYAAELQELMSPLGVQEEAATRGAPEKADEAGKGKKETEVSDERKGSNEPILPVEEVLATALSSNSHPDCPVEPGAAGQPGADPDNDATGAAGNLDDNGMSLRQTSVQDLEMQHQNMAAAQEQMKQSMAAAHQAQEQQQRSMELAAQQQHQHHQSMAAAYGQSAGQQGVSQTPFQSAPAQEQCAGATQPMRPHGSQKDLNGGMQAVGTQQQNSIQMQRSLSNAMPNQQQPDEQLDMAEMQQGQLGTPRNSLPPYINPYQSFPNPGTMQNNTGGFSGYGGFNQAFYPGFNSFNNSNGQGYNAYTMMGTGGLSFDPMFAWYAHHYGRGAAQAQAQAQAQQAADNMQAEEDAAAAKKEPAKAPAASEQEGGGAARASRGPSASEALPVHWWQDPQAAFGAAVPADARQRDHGLSASAGRPARPTSVQPASREQAEWIPPKQRMKQRHSADRSGMVEATGQTSGGKMAANKSTTFGSGGSAFRKVAQRPWGFRALQRADSVGSETSRSKSSIGAASGRRHTDAASPPEQLQSAANILAGLSGQRPPS</sequence>
<protein>
    <submittedName>
        <fullName evidence="2">Uncharacterized protein</fullName>
    </submittedName>
</protein>
<feature type="region of interest" description="Disordered" evidence="1">
    <location>
        <begin position="323"/>
        <end position="359"/>
    </location>
</feature>
<accession>A0AAV1I8X0</accession>
<feature type="compositionally biased region" description="Polar residues" evidence="1">
    <location>
        <begin position="757"/>
        <end position="768"/>
    </location>
</feature>
<feature type="region of interest" description="Disordered" evidence="1">
    <location>
        <begin position="656"/>
        <end position="736"/>
    </location>
</feature>
<dbReference type="AlphaFoldDB" id="A0AAV1I8X0"/>
<evidence type="ECO:0000313" key="2">
    <source>
        <dbReference type="EMBL" id="CAK0783813.1"/>
    </source>
</evidence>
<feature type="region of interest" description="Disordered" evidence="1">
    <location>
        <begin position="408"/>
        <end position="430"/>
    </location>
</feature>
<reference evidence="2 3" key="1">
    <citation type="submission" date="2023-10" db="EMBL/GenBank/DDBJ databases">
        <authorList>
            <person name="Maclean D."/>
            <person name="Macfadyen A."/>
        </authorList>
    </citation>
    <scope>NUCLEOTIDE SEQUENCE [LARGE SCALE GENOMIC DNA]</scope>
</reference>
<comment type="caution">
    <text evidence="2">The sequence shown here is derived from an EMBL/GenBank/DDBJ whole genome shotgun (WGS) entry which is preliminary data.</text>
</comment>
<organism evidence="2 3">
    <name type="scientific">Coccomyxa viridis</name>
    <dbReference type="NCBI Taxonomy" id="1274662"/>
    <lineage>
        <taxon>Eukaryota</taxon>
        <taxon>Viridiplantae</taxon>
        <taxon>Chlorophyta</taxon>
        <taxon>core chlorophytes</taxon>
        <taxon>Trebouxiophyceae</taxon>
        <taxon>Trebouxiophyceae incertae sedis</taxon>
        <taxon>Coccomyxaceae</taxon>
        <taxon>Coccomyxa</taxon>
    </lineage>
</organism>
<feature type="region of interest" description="Disordered" evidence="1">
    <location>
        <begin position="751"/>
        <end position="802"/>
    </location>
</feature>
<name>A0AAV1I8X0_9CHLO</name>
<feature type="region of interest" description="Disordered" evidence="1">
    <location>
        <begin position="276"/>
        <end position="311"/>
    </location>
</feature>
<feature type="compositionally biased region" description="Low complexity" evidence="1">
    <location>
        <begin position="617"/>
        <end position="639"/>
    </location>
</feature>
<evidence type="ECO:0000256" key="1">
    <source>
        <dbReference type="SAM" id="MobiDB-lite"/>
    </source>
</evidence>
<keyword evidence="3" id="KW-1185">Reference proteome</keyword>
<evidence type="ECO:0000313" key="3">
    <source>
        <dbReference type="Proteomes" id="UP001314263"/>
    </source>
</evidence>
<feature type="compositionally biased region" description="Low complexity" evidence="1">
    <location>
        <begin position="593"/>
        <end position="602"/>
    </location>
</feature>
<feature type="region of interest" description="Disordered" evidence="1">
    <location>
        <begin position="124"/>
        <end position="187"/>
    </location>
</feature>
<dbReference type="Proteomes" id="UP001314263">
    <property type="component" value="Unassembled WGS sequence"/>
</dbReference>
<gene>
    <name evidence="2" type="ORF">CVIRNUC_007013</name>
</gene>
<feature type="region of interest" description="Disordered" evidence="1">
    <location>
        <begin position="1"/>
        <end position="41"/>
    </location>
</feature>
<dbReference type="EMBL" id="CAUYUE010000009">
    <property type="protein sequence ID" value="CAK0783813.1"/>
    <property type="molecule type" value="Genomic_DNA"/>
</dbReference>
<proteinExistence type="predicted"/>
<feature type="region of interest" description="Disordered" evidence="1">
    <location>
        <begin position="83"/>
        <end position="104"/>
    </location>
</feature>
<feature type="compositionally biased region" description="Basic and acidic residues" evidence="1">
    <location>
        <begin position="283"/>
        <end position="306"/>
    </location>
</feature>